<reference evidence="1" key="1">
    <citation type="submission" date="2018-06" db="EMBL/GenBank/DDBJ databases">
        <authorList>
            <person name="Zhirakovskaya E."/>
        </authorList>
    </citation>
    <scope>NUCLEOTIDE SEQUENCE</scope>
</reference>
<accession>A0A3B1CBN3</accession>
<name>A0A3B1CBN3_9ZZZZ</name>
<evidence type="ECO:0000313" key="1">
    <source>
        <dbReference type="EMBL" id="VAX21414.1"/>
    </source>
</evidence>
<gene>
    <name evidence="1" type="ORF">MNBD_NITROSPINAE04-1873</name>
</gene>
<proteinExistence type="predicted"/>
<sequence>MSGNNLPENPPRKLVVKTLVKLKLSTLRKDEYVCMQLEGPNGMVNVTFTGQPMLKKQALAHILRRLHISDKTFMENYNQI</sequence>
<protein>
    <submittedName>
        <fullName evidence="1">Uncharacterized protein</fullName>
    </submittedName>
</protein>
<dbReference type="EMBL" id="UOGA01000200">
    <property type="protein sequence ID" value="VAX21414.1"/>
    <property type="molecule type" value="Genomic_DNA"/>
</dbReference>
<organism evidence="1">
    <name type="scientific">hydrothermal vent metagenome</name>
    <dbReference type="NCBI Taxonomy" id="652676"/>
    <lineage>
        <taxon>unclassified sequences</taxon>
        <taxon>metagenomes</taxon>
        <taxon>ecological metagenomes</taxon>
    </lineage>
</organism>
<dbReference type="AlphaFoldDB" id="A0A3B1CBN3"/>